<dbReference type="RefSeq" id="WP_184684892.1">
    <property type="nucleotide sequence ID" value="NZ_JACHJC010000001.1"/>
</dbReference>
<organism evidence="1 2">
    <name type="scientific">Micromonospora echinospora</name>
    <name type="common">Micromonospora purpurea</name>
    <dbReference type="NCBI Taxonomy" id="1877"/>
    <lineage>
        <taxon>Bacteria</taxon>
        <taxon>Bacillati</taxon>
        <taxon>Actinomycetota</taxon>
        <taxon>Actinomycetes</taxon>
        <taxon>Micromonosporales</taxon>
        <taxon>Micromonosporaceae</taxon>
        <taxon>Micromonospora</taxon>
    </lineage>
</organism>
<evidence type="ECO:0008006" key="3">
    <source>
        <dbReference type="Google" id="ProtNLM"/>
    </source>
</evidence>
<protein>
    <recommendedName>
        <fullName evidence="3">Thymidylate kinase</fullName>
    </recommendedName>
</protein>
<comment type="caution">
    <text evidence="1">The sequence shown here is derived from an EMBL/GenBank/DDBJ whole genome shotgun (WGS) entry which is preliminary data.</text>
</comment>
<dbReference type="Proteomes" id="UP000618986">
    <property type="component" value="Unassembled WGS sequence"/>
</dbReference>
<reference evidence="1 2" key="1">
    <citation type="submission" date="2020-08" db="EMBL/GenBank/DDBJ databases">
        <title>Sequencing the genomes of 1000 actinobacteria strains.</title>
        <authorList>
            <person name="Klenk H.-P."/>
        </authorList>
    </citation>
    <scope>NUCLEOTIDE SEQUENCE [LARGE SCALE GENOMIC DNA]</scope>
    <source>
        <strain evidence="1 2">DSM 43036</strain>
    </source>
</reference>
<evidence type="ECO:0000313" key="2">
    <source>
        <dbReference type="Proteomes" id="UP000618986"/>
    </source>
</evidence>
<proteinExistence type="predicted"/>
<dbReference type="SUPFAM" id="SSF52540">
    <property type="entry name" value="P-loop containing nucleoside triphosphate hydrolases"/>
    <property type="match status" value="1"/>
</dbReference>
<dbReference type="Gene3D" id="3.40.50.300">
    <property type="entry name" value="P-loop containing nucleotide triphosphate hydrolases"/>
    <property type="match status" value="1"/>
</dbReference>
<accession>A0ABR6MD28</accession>
<sequence>MADRAPYRVALVGIDGSGKTAVAQGLAARAAGSGHRGDLAVLHAVRPHENGEGPARQLSRHLHRVSVVADQLGSPELKIGTYYLQLRTYSSVERHFRDRRQPRVILAERHPLIDTMVYLPLYGRMAAARPSDAISPDEFARQAATVGPLAMRAVLDWAERVGGGRDLWLLGRRLLALHDLPPELLLKEFRKLMRTELPHKIILLDIGVEKALARIAGRRQGAEMHETGARLAAVRDRYDLVLGWLADARGVPVLRIGNNGTPVARTVDVIYSGLTEGR</sequence>
<gene>
    <name evidence="1" type="ORF">FHU28_003119</name>
</gene>
<name>A0ABR6MD28_MICEC</name>
<dbReference type="EMBL" id="JACHJC010000001">
    <property type="protein sequence ID" value="MBB5113280.1"/>
    <property type="molecule type" value="Genomic_DNA"/>
</dbReference>
<keyword evidence="2" id="KW-1185">Reference proteome</keyword>
<evidence type="ECO:0000313" key="1">
    <source>
        <dbReference type="EMBL" id="MBB5113280.1"/>
    </source>
</evidence>
<dbReference type="InterPro" id="IPR027417">
    <property type="entry name" value="P-loop_NTPase"/>
</dbReference>
<dbReference type="GeneID" id="300293686"/>